<dbReference type="Pfam" id="PF15902">
    <property type="entry name" value="Sortilin-Vps10"/>
    <property type="match status" value="1"/>
</dbReference>
<dbReference type="SUPFAM" id="SSF110296">
    <property type="entry name" value="Oligoxyloglucan reducing end-specific cellobiohydrolase"/>
    <property type="match status" value="1"/>
</dbReference>
<dbReference type="InterPro" id="IPR015943">
    <property type="entry name" value="WD40/YVTN_repeat-like_dom_sf"/>
</dbReference>
<keyword evidence="1" id="KW-0677">Repeat</keyword>
<feature type="domain" description="Sortilin N-terminal" evidence="2">
    <location>
        <begin position="14"/>
        <end position="121"/>
    </location>
</feature>
<accession>A0A3M9MBI2</accession>
<dbReference type="InterPro" id="IPR052025">
    <property type="entry name" value="Xyloglucanase_GH74"/>
</dbReference>
<organism evidence="3 4">
    <name type="scientific">Flexivirga caeni</name>
    <dbReference type="NCBI Taxonomy" id="2294115"/>
    <lineage>
        <taxon>Bacteria</taxon>
        <taxon>Bacillati</taxon>
        <taxon>Actinomycetota</taxon>
        <taxon>Actinomycetes</taxon>
        <taxon>Micrococcales</taxon>
        <taxon>Dermacoccaceae</taxon>
        <taxon>Flexivirga</taxon>
    </lineage>
</organism>
<dbReference type="Proteomes" id="UP000271678">
    <property type="component" value="Unassembled WGS sequence"/>
</dbReference>
<comment type="caution">
    <text evidence="3">The sequence shown here is derived from an EMBL/GenBank/DDBJ whole genome shotgun (WGS) entry which is preliminary data.</text>
</comment>
<dbReference type="AlphaFoldDB" id="A0A3M9MBI2"/>
<dbReference type="Gene3D" id="2.130.10.10">
    <property type="entry name" value="YVTN repeat-like/Quinoprotein amine dehydrogenase"/>
    <property type="match status" value="3"/>
</dbReference>
<evidence type="ECO:0000259" key="2">
    <source>
        <dbReference type="Pfam" id="PF15902"/>
    </source>
</evidence>
<name>A0A3M9MBI2_9MICO</name>
<dbReference type="EMBL" id="RJJQ01000007">
    <property type="protein sequence ID" value="RNI22940.1"/>
    <property type="molecule type" value="Genomic_DNA"/>
</dbReference>
<protein>
    <submittedName>
        <fullName evidence="3">Glycosyl hydrolase</fullName>
    </submittedName>
</protein>
<evidence type="ECO:0000256" key="1">
    <source>
        <dbReference type="ARBA" id="ARBA00022737"/>
    </source>
</evidence>
<dbReference type="GO" id="GO:0010411">
    <property type="term" value="P:xyloglucan metabolic process"/>
    <property type="evidence" value="ECO:0007669"/>
    <property type="project" value="TreeGrafter"/>
</dbReference>
<dbReference type="RefSeq" id="WP_123271139.1">
    <property type="nucleotide sequence ID" value="NZ_RJJQ01000007.1"/>
</dbReference>
<keyword evidence="3" id="KW-0378">Hydrolase</keyword>
<reference evidence="3 4" key="1">
    <citation type="submission" date="2018-11" db="EMBL/GenBank/DDBJ databases">
        <title>Draft genome of Simplicispira Flexivirga sp. BO-16.</title>
        <authorList>
            <person name="Im W.T."/>
        </authorList>
    </citation>
    <scope>NUCLEOTIDE SEQUENCE [LARGE SCALE GENOMIC DNA]</scope>
    <source>
        <strain evidence="3 4">BO-16</strain>
    </source>
</reference>
<evidence type="ECO:0000313" key="4">
    <source>
        <dbReference type="Proteomes" id="UP000271678"/>
    </source>
</evidence>
<dbReference type="CDD" id="cd15482">
    <property type="entry name" value="Sialidase_non-viral"/>
    <property type="match status" value="1"/>
</dbReference>
<dbReference type="PANTHER" id="PTHR43739">
    <property type="entry name" value="XYLOGLUCANASE (EUROFUNG)"/>
    <property type="match status" value="1"/>
</dbReference>
<dbReference type="OrthoDB" id="9764804at2"/>
<sequence length="342" mass="36662">MQGTILVATAGQGVLRSSDDGTTWARIPLGQGLEFDAVVRALAVHPEHPEVVYAGADAGLARSDDGGTRWSRVSSPFEDQQVWSIAVDPNDPASIIVGTGAPNRAVLWLTTDAGTSWTRIGPELPEHCAGVSKPRILTATWDQIDGKSAWFGVEEGGLWHSRDRGENWDRLDGAPDTLPDGVTVSDVHCIVVVEGPPKTIVVVVVNALFVSQDDGQTWVRTGTKSTWGIYYTRLVAAIPGSSSLLLGIGDATPGTTTRIFRSDDLTQSWQEANFDVPPSSTVWALGLHHADPDLVFAGTKYGDLYRSVDGGRSFVKEWRSFPEITAVAWTPAIAADAPVVTH</sequence>
<keyword evidence="4" id="KW-1185">Reference proteome</keyword>
<dbReference type="GO" id="GO:0016787">
    <property type="term" value="F:hydrolase activity"/>
    <property type="evidence" value="ECO:0007669"/>
    <property type="project" value="UniProtKB-KW"/>
</dbReference>
<dbReference type="InterPro" id="IPR031778">
    <property type="entry name" value="Sortilin_N"/>
</dbReference>
<gene>
    <name evidence="3" type="ORF">EFY87_09050</name>
</gene>
<dbReference type="PANTHER" id="PTHR43739:SF5">
    <property type="entry name" value="EXO-ALPHA-SIALIDASE"/>
    <property type="match status" value="1"/>
</dbReference>
<evidence type="ECO:0000313" key="3">
    <source>
        <dbReference type="EMBL" id="RNI22940.1"/>
    </source>
</evidence>
<proteinExistence type="predicted"/>